<protein>
    <submittedName>
        <fullName evidence="5">Acyl-CoA synthetase</fullName>
        <ecNumber evidence="5">6.2.1.-</ecNumber>
    </submittedName>
</protein>
<evidence type="ECO:0000259" key="4">
    <source>
        <dbReference type="Pfam" id="PF13193"/>
    </source>
</evidence>
<evidence type="ECO:0000313" key="6">
    <source>
        <dbReference type="Proteomes" id="UP000614047"/>
    </source>
</evidence>
<dbReference type="GO" id="GO:0031956">
    <property type="term" value="F:medium-chain fatty acid-CoA ligase activity"/>
    <property type="evidence" value="ECO:0007669"/>
    <property type="project" value="TreeGrafter"/>
</dbReference>
<dbReference type="Gene3D" id="3.30.300.30">
    <property type="match status" value="1"/>
</dbReference>
<comment type="caution">
    <text evidence="5">The sequence shown here is derived from an EMBL/GenBank/DDBJ whole genome shotgun (WGS) entry which is preliminary data.</text>
</comment>
<feature type="domain" description="AMP-binding enzyme C-terminal" evidence="4">
    <location>
        <begin position="445"/>
        <end position="521"/>
    </location>
</feature>
<reference evidence="5" key="1">
    <citation type="submission" date="2020-11" db="EMBL/GenBank/DDBJ databases">
        <title>Sequencing the genomes of 1000 actinobacteria strains.</title>
        <authorList>
            <person name="Klenk H.-P."/>
        </authorList>
    </citation>
    <scope>NUCLEOTIDE SEQUENCE</scope>
    <source>
        <strain evidence="5">DSM 43175</strain>
    </source>
</reference>
<evidence type="ECO:0000256" key="2">
    <source>
        <dbReference type="ARBA" id="ARBA00022598"/>
    </source>
</evidence>
<name>A0A931GUC9_9ACTN</name>
<dbReference type="EMBL" id="JADOUA010000001">
    <property type="protein sequence ID" value="MBG6093019.1"/>
    <property type="molecule type" value="Genomic_DNA"/>
</dbReference>
<gene>
    <name evidence="5" type="ORF">IW256_007132</name>
</gene>
<dbReference type="GO" id="GO:0006631">
    <property type="term" value="P:fatty acid metabolic process"/>
    <property type="evidence" value="ECO:0007669"/>
    <property type="project" value="TreeGrafter"/>
</dbReference>
<sequence length="546" mass="58222">MIVDPREAARHIEAGRWSDRPLGALVRDHARRRPDAPAYIEPGRVTTWSAYDSRADGLAAALAGLCEPGERVGLLLPDSADFHVALLATERAGLVAVGIGARAGDAEIAHLLARTGARGVITLPEHRGRDMTGLAAALRSHGADLTWHLFGGDAPRLLDVSGTVPVERPVRTRDPAGRALGPNDLWLLNSTSGTTGLPKCVVQFQNRWIHFARLAADAGNLGPDEIFFGAVPAPFGFGLWTAHVAPTVLGVPTVVMPRFDADLMARMIERERVTVLCAVSTQFRMLLRSPAAARADLSGLRVMFTGGEAIGYTSAAEFEERTGAVVLNFFGSNESGAFSCTRHDDTRDRRLRTGGRIIPEMDVRLYDERGADITATGGPGRPGGRGPLLSGGYYRDDAANEELYTPDGHLLMGDLVTIDADGYLHLVGRTSDIVIRGGKNISAVQVEEAVATHPAVELACVVAVPDDLFGERVCAVVTLRAGHALTLSGLTEHLIGEGLGKELLPEHLIVVDELPQSSGGKIAKGRVRDLATGQIRRRPRPAEVSG</sequence>
<dbReference type="Gene3D" id="3.40.50.12780">
    <property type="entry name" value="N-terminal domain of ligase-like"/>
    <property type="match status" value="1"/>
</dbReference>
<dbReference type="InterPro" id="IPR042099">
    <property type="entry name" value="ANL_N_sf"/>
</dbReference>
<proteinExistence type="inferred from homology"/>
<comment type="similarity">
    <text evidence="1">Belongs to the ATP-dependent AMP-binding enzyme family.</text>
</comment>
<dbReference type="RefSeq" id="WP_197015130.1">
    <property type="nucleotide sequence ID" value="NZ_BAABES010000018.1"/>
</dbReference>
<dbReference type="EC" id="6.2.1.-" evidence="5"/>
<organism evidence="5 6">
    <name type="scientific">Actinomadura viridis</name>
    <dbReference type="NCBI Taxonomy" id="58110"/>
    <lineage>
        <taxon>Bacteria</taxon>
        <taxon>Bacillati</taxon>
        <taxon>Actinomycetota</taxon>
        <taxon>Actinomycetes</taxon>
        <taxon>Streptosporangiales</taxon>
        <taxon>Thermomonosporaceae</taxon>
        <taxon>Actinomadura</taxon>
    </lineage>
</organism>
<dbReference type="InterPro" id="IPR000873">
    <property type="entry name" value="AMP-dep_synth/lig_dom"/>
</dbReference>
<keyword evidence="6" id="KW-1185">Reference proteome</keyword>
<dbReference type="Pfam" id="PF00501">
    <property type="entry name" value="AMP-binding"/>
    <property type="match status" value="1"/>
</dbReference>
<dbReference type="InterPro" id="IPR025110">
    <property type="entry name" value="AMP-bd_C"/>
</dbReference>
<dbReference type="PANTHER" id="PTHR43201">
    <property type="entry name" value="ACYL-COA SYNTHETASE"/>
    <property type="match status" value="1"/>
</dbReference>
<dbReference type="Proteomes" id="UP000614047">
    <property type="component" value="Unassembled WGS sequence"/>
</dbReference>
<evidence type="ECO:0000259" key="3">
    <source>
        <dbReference type="Pfam" id="PF00501"/>
    </source>
</evidence>
<dbReference type="PANTHER" id="PTHR43201:SF5">
    <property type="entry name" value="MEDIUM-CHAIN ACYL-COA LIGASE ACSF2, MITOCHONDRIAL"/>
    <property type="match status" value="1"/>
</dbReference>
<dbReference type="AlphaFoldDB" id="A0A931GUC9"/>
<dbReference type="SUPFAM" id="SSF56801">
    <property type="entry name" value="Acetyl-CoA synthetase-like"/>
    <property type="match status" value="1"/>
</dbReference>
<keyword evidence="2 5" id="KW-0436">Ligase</keyword>
<dbReference type="Pfam" id="PF13193">
    <property type="entry name" value="AMP-binding_C"/>
    <property type="match status" value="1"/>
</dbReference>
<dbReference type="InterPro" id="IPR045851">
    <property type="entry name" value="AMP-bd_C_sf"/>
</dbReference>
<evidence type="ECO:0000313" key="5">
    <source>
        <dbReference type="EMBL" id="MBG6093019.1"/>
    </source>
</evidence>
<feature type="domain" description="AMP-dependent synthetase/ligase" evidence="3">
    <location>
        <begin position="27"/>
        <end position="394"/>
    </location>
</feature>
<accession>A0A931GUC9</accession>
<evidence type="ECO:0000256" key="1">
    <source>
        <dbReference type="ARBA" id="ARBA00006432"/>
    </source>
</evidence>